<reference evidence="1 2" key="1">
    <citation type="submission" date="2018-06" db="EMBL/GenBank/DDBJ databases">
        <title>Genomic Encyclopedia of Archaeal and Bacterial Type Strains, Phase II (KMG-II): from individual species to whole genera.</title>
        <authorList>
            <person name="Goeker M."/>
        </authorList>
    </citation>
    <scope>NUCLEOTIDE SEQUENCE [LARGE SCALE GENOMIC DNA]</scope>
    <source>
        <strain evidence="1 2">ATCC BAA-1881</strain>
    </source>
</reference>
<dbReference type="RefSeq" id="WP_170142704.1">
    <property type="nucleotide sequence ID" value="NZ_BIFX01000001.1"/>
</dbReference>
<dbReference type="Gene3D" id="3.20.20.70">
    <property type="entry name" value="Aldolase class I"/>
    <property type="match status" value="1"/>
</dbReference>
<dbReference type="SUPFAM" id="SSF110391">
    <property type="entry name" value="GlpP-like"/>
    <property type="match status" value="1"/>
</dbReference>
<dbReference type="EMBL" id="QKUF01000012">
    <property type="protein sequence ID" value="PZW27384.1"/>
    <property type="molecule type" value="Genomic_DNA"/>
</dbReference>
<organism evidence="1 2">
    <name type="scientific">Thermosporothrix hazakensis</name>
    <dbReference type="NCBI Taxonomy" id="644383"/>
    <lineage>
        <taxon>Bacteria</taxon>
        <taxon>Bacillati</taxon>
        <taxon>Chloroflexota</taxon>
        <taxon>Ktedonobacteria</taxon>
        <taxon>Ktedonobacterales</taxon>
        <taxon>Thermosporotrichaceae</taxon>
        <taxon>Thermosporothrix</taxon>
    </lineage>
</organism>
<evidence type="ECO:0000313" key="1">
    <source>
        <dbReference type="EMBL" id="PZW27384.1"/>
    </source>
</evidence>
<evidence type="ECO:0000313" key="2">
    <source>
        <dbReference type="Proteomes" id="UP000248806"/>
    </source>
</evidence>
<dbReference type="PANTHER" id="PTHR35787">
    <property type="entry name" value="GLYCEROL UPTAKE OPERON ANTITERMINATOR REGULATORY PROTEIN"/>
    <property type="match status" value="1"/>
</dbReference>
<proteinExistence type="predicted"/>
<dbReference type="GO" id="GO:0006355">
    <property type="term" value="P:regulation of DNA-templated transcription"/>
    <property type="evidence" value="ECO:0007669"/>
    <property type="project" value="InterPro"/>
</dbReference>
<gene>
    <name evidence="1" type="ORF">EI42_03470</name>
</gene>
<keyword evidence="2" id="KW-1185">Reference proteome</keyword>
<dbReference type="PIRSF" id="PIRSF016897">
    <property type="entry name" value="GlpP"/>
    <property type="match status" value="1"/>
</dbReference>
<dbReference type="PANTHER" id="PTHR35787:SF1">
    <property type="entry name" value="GLYCEROL UPTAKE OPERON ANTITERMINATOR REGULATORY PROTEIN"/>
    <property type="match status" value="1"/>
</dbReference>
<dbReference type="GO" id="GO:0006071">
    <property type="term" value="P:glycerol metabolic process"/>
    <property type="evidence" value="ECO:0007669"/>
    <property type="project" value="InterPro"/>
</dbReference>
<dbReference type="Pfam" id="PF04309">
    <property type="entry name" value="G3P_antiterm"/>
    <property type="match status" value="1"/>
</dbReference>
<dbReference type="InterPro" id="IPR006699">
    <property type="entry name" value="GlpP"/>
</dbReference>
<dbReference type="Proteomes" id="UP000248806">
    <property type="component" value="Unassembled WGS sequence"/>
</dbReference>
<dbReference type="AlphaFoldDB" id="A0A326U432"/>
<sequence length="190" mass="20588">MDIKAAKTSLPPSITAKIIPVVENAVQLTQFMEHPQVKAVVLRHCNLLDLAPRIERAHQQGLLVYVNIDQIDGVHADADGLAYLSERCHVHGIVSNNPRVLTMGKALHFQTVQRVFAVDSTGLQASLTTVNLADVDLLDISPALVVPHLQEFPFPLPFLASGLIYTPQQVQAVLKAGAQGVAVSQADLWP</sequence>
<dbReference type="InterPro" id="IPR013785">
    <property type="entry name" value="Aldolase_TIM"/>
</dbReference>
<accession>A0A326U432</accession>
<comment type="caution">
    <text evidence="1">The sequence shown here is derived from an EMBL/GenBank/DDBJ whole genome shotgun (WGS) entry which is preliminary data.</text>
</comment>
<protein>
    <submittedName>
        <fullName evidence="1">Glycerol-3-phosphate responsive antiterminator</fullName>
    </submittedName>
</protein>
<name>A0A326U432_THEHA</name>